<dbReference type="GO" id="GO:0005198">
    <property type="term" value="F:structural molecule activity"/>
    <property type="evidence" value="ECO:0007669"/>
    <property type="project" value="InterPro"/>
</dbReference>
<evidence type="ECO:0000313" key="1">
    <source>
        <dbReference type="EMBL" id="AKN39726.1"/>
    </source>
</evidence>
<accession>A0A0H4A1U0</accession>
<reference evidence="1" key="1">
    <citation type="journal article" date="2015" name="MBio">
        <title>Eco-Evolutionary Dynamics of Episomes among Ecologically Cohesive Bacterial Populations.</title>
        <authorList>
            <person name="Xue H."/>
            <person name="Cordero O.X."/>
            <person name="Camas F.M."/>
            <person name="Trimble W."/>
            <person name="Meyer F."/>
            <person name="Guglielmini J."/>
            <person name="Rocha E.P."/>
            <person name="Polz M.F."/>
        </authorList>
    </citation>
    <scope>NUCLEOTIDE SEQUENCE</scope>
    <source>
        <strain evidence="1">FF_375</strain>
    </source>
</reference>
<dbReference type="Pfam" id="PF05136">
    <property type="entry name" value="Phage_portal_2"/>
    <property type="match status" value="1"/>
</dbReference>
<name>A0A0H4A1U0_9VIBR</name>
<protein>
    <submittedName>
        <fullName evidence="1">Phage portal protein</fullName>
    </submittedName>
</protein>
<dbReference type="InterPro" id="IPR006429">
    <property type="entry name" value="Phage_lambda_portal"/>
</dbReference>
<organism evidence="1">
    <name type="scientific">Vibrio tasmaniensis</name>
    <dbReference type="NCBI Taxonomy" id="212663"/>
    <lineage>
        <taxon>Bacteria</taxon>
        <taxon>Pseudomonadati</taxon>
        <taxon>Pseudomonadota</taxon>
        <taxon>Gammaproteobacteria</taxon>
        <taxon>Vibrionales</taxon>
        <taxon>Vibrionaceae</taxon>
        <taxon>Vibrio</taxon>
    </lineage>
</organism>
<sequence>MKLNALDKIRSYTSSSAAVEIAKNRAIVAQYETVSGSDRKVGKSNFSVKKLAEISQKPLAEQARYYEENFGVVAAMLDELTKNVVGNGINVNPLPKLQNGQPASGLARQLSKMYELHSRNYCMDGRTQRFEAERLALRSFIRDGEVFARTYTLGAHDYLGAAKCGVELFEFDHIDPTLTDKALNIHNGIKLGKYNRIESYLYNADPSAFGQSPIVIPSGEIIHLANRNRIGMLRGISKLAPVLGDIADLANYKEATQLALKAAARITMIHEVSDTSLVEKLTEEDEPVDIEFGYSTVQQIPKGDKVGIFESAKGVGDTVKAILSLQRQITSGVGVSHSSTTSNYERSYSAQRQELIDRWAGYMVLRTLLINYFCRPTYEQFVSAVFAQNLLDIPSDLDFSTLFNAEFTGSVMPWIDPKKEAESLKILMSAGLLPLSLALAQRGLDITNILTRYAEDRRLQDELGLDDINFIETATANATGGNNGKEYDKAA</sequence>
<dbReference type="AlphaFoldDB" id="A0A0H4A1U0"/>
<proteinExistence type="predicted"/>
<dbReference type="GO" id="GO:0019068">
    <property type="term" value="P:virion assembly"/>
    <property type="evidence" value="ECO:0007669"/>
    <property type="project" value="InterPro"/>
</dbReference>
<dbReference type="NCBIfam" id="TIGR01539">
    <property type="entry name" value="portal_lambda"/>
    <property type="match status" value="1"/>
</dbReference>
<dbReference type="EMBL" id="KP795661">
    <property type="protein sequence ID" value="AKN39726.1"/>
    <property type="molecule type" value="Genomic_DNA"/>
</dbReference>